<keyword evidence="2" id="KW-1185">Reference proteome</keyword>
<reference evidence="1 2" key="1">
    <citation type="journal article" date="2018" name="Sci. Rep.">
        <title>Genomic signatures of local adaptation to the degree of environmental predictability in rotifers.</title>
        <authorList>
            <person name="Franch-Gras L."/>
            <person name="Hahn C."/>
            <person name="Garcia-Roger E.M."/>
            <person name="Carmona M.J."/>
            <person name="Serra M."/>
            <person name="Gomez A."/>
        </authorList>
    </citation>
    <scope>NUCLEOTIDE SEQUENCE [LARGE SCALE GENOMIC DNA]</scope>
    <source>
        <strain evidence="1">HYR1</strain>
    </source>
</reference>
<sequence length="72" mass="7873">MRAFYTQKTPTSEHVAPVPSGSSNTFLTVLLSMIMVYRFDRTPPSTARSLSMLIALVNSACGSDKMRTFPSA</sequence>
<evidence type="ECO:0000313" key="1">
    <source>
        <dbReference type="EMBL" id="RNA20380.1"/>
    </source>
</evidence>
<dbReference type="Proteomes" id="UP000276133">
    <property type="component" value="Unassembled WGS sequence"/>
</dbReference>
<protein>
    <submittedName>
        <fullName evidence="1">Uncharacterized protein</fullName>
    </submittedName>
</protein>
<comment type="caution">
    <text evidence="1">The sequence shown here is derived from an EMBL/GenBank/DDBJ whole genome shotgun (WGS) entry which is preliminary data.</text>
</comment>
<dbReference type="EMBL" id="REGN01003864">
    <property type="protein sequence ID" value="RNA20380.1"/>
    <property type="molecule type" value="Genomic_DNA"/>
</dbReference>
<proteinExistence type="predicted"/>
<name>A0A3M7RA26_BRAPC</name>
<accession>A0A3M7RA26</accession>
<organism evidence="1 2">
    <name type="scientific">Brachionus plicatilis</name>
    <name type="common">Marine rotifer</name>
    <name type="synonym">Brachionus muelleri</name>
    <dbReference type="NCBI Taxonomy" id="10195"/>
    <lineage>
        <taxon>Eukaryota</taxon>
        <taxon>Metazoa</taxon>
        <taxon>Spiralia</taxon>
        <taxon>Gnathifera</taxon>
        <taxon>Rotifera</taxon>
        <taxon>Eurotatoria</taxon>
        <taxon>Monogononta</taxon>
        <taxon>Pseudotrocha</taxon>
        <taxon>Ploima</taxon>
        <taxon>Brachionidae</taxon>
        <taxon>Brachionus</taxon>
    </lineage>
</organism>
<gene>
    <name evidence="1" type="ORF">BpHYR1_016006</name>
</gene>
<evidence type="ECO:0000313" key="2">
    <source>
        <dbReference type="Proteomes" id="UP000276133"/>
    </source>
</evidence>
<dbReference type="AlphaFoldDB" id="A0A3M7RA26"/>